<comment type="caution">
    <text evidence="8">The sequence shown here is derived from an EMBL/GenBank/DDBJ whole genome shotgun (WGS) entry which is preliminary data.</text>
</comment>
<keyword evidence="6" id="KW-0931">ER-Golgi transport</keyword>
<gene>
    <name evidence="8" type="ORF">BdWA1_003170</name>
</gene>
<dbReference type="PANTHER" id="PTHR20902">
    <property type="entry name" value="41-2 PROTEIN ANTIGEN-RELATED"/>
    <property type="match status" value="1"/>
</dbReference>
<dbReference type="InterPro" id="IPR024096">
    <property type="entry name" value="NO_sig/Golgi_transp_ligand-bd"/>
</dbReference>
<dbReference type="KEGG" id="bdw:94337467"/>
<comment type="similarity">
    <text evidence="3">Belongs to the TRAPP small subunits family. BET3 subfamily.</text>
</comment>
<evidence type="ECO:0000256" key="2">
    <source>
        <dbReference type="ARBA" id="ARBA00004555"/>
    </source>
</evidence>
<dbReference type="PANTHER" id="PTHR20902:SF0">
    <property type="entry name" value="TRAFFICKING PROTEIN PARTICLE COMPLEX SUBUNIT 5"/>
    <property type="match status" value="1"/>
</dbReference>
<keyword evidence="9" id="KW-1185">Reference proteome</keyword>
<proteinExistence type="inferred from homology"/>
<dbReference type="GO" id="GO:1990071">
    <property type="term" value="C:TRAPPII protein complex"/>
    <property type="evidence" value="ECO:0007669"/>
    <property type="project" value="TreeGrafter"/>
</dbReference>
<dbReference type="AlphaFoldDB" id="A0AAD9PIH5"/>
<evidence type="ECO:0000313" key="9">
    <source>
        <dbReference type="Proteomes" id="UP001214638"/>
    </source>
</evidence>
<dbReference type="GO" id="GO:0005783">
    <property type="term" value="C:endoplasmic reticulum"/>
    <property type="evidence" value="ECO:0007669"/>
    <property type="project" value="UniProtKB-SubCell"/>
</dbReference>
<dbReference type="GO" id="GO:1990072">
    <property type="term" value="C:TRAPPIII protein complex"/>
    <property type="evidence" value="ECO:0007669"/>
    <property type="project" value="TreeGrafter"/>
</dbReference>
<evidence type="ECO:0000256" key="1">
    <source>
        <dbReference type="ARBA" id="ARBA00004240"/>
    </source>
</evidence>
<dbReference type="Pfam" id="PF04051">
    <property type="entry name" value="TRAPP"/>
    <property type="match status" value="1"/>
</dbReference>
<evidence type="ECO:0000313" key="8">
    <source>
        <dbReference type="EMBL" id="KAK2195494.1"/>
    </source>
</evidence>
<evidence type="ECO:0000256" key="3">
    <source>
        <dbReference type="ARBA" id="ARBA00006218"/>
    </source>
</evidence>
<dbReference type="GO" id="GO:1990070">
    <property type="term" value="C:TRAPPI protein complex"/>
    <property type="evidence" value="ECO:0007669"/>
    <property type="project" value="TreeGrafter"/>
</dbReference>
<dbReference type="RefSeq" id="XP_067802337.1">
    <property type="nucleotide sequence ID" value="XM_067948186.1"/>
</dbReference>
<comment type="subcellular location">
    <subcellularLocation>
        <location evidence="1">Endoplasmic reticulum</location>
    </subcellularLocation>
    <subcellularLocation>
        <location evidence="2">Golgi apparatus</location>
    </subcellularLocation>
</comment>
<accession>A0AAD9PIH5</accession>
<keyword evidence="4" id="KW-0813">Transport</keyword>
<evidence type="ECO:0000256" key="7">
    <source>
        <dbReference type="ARBA" id="ARBA00023034"/>
    </source>
</evidence>
<keyword evidence="5" id="KW-0256">Endoplasmic reticulum</keyword>
<dbReference type="GO" id="GO:0006888">
    <property type="term" value="P:endoplasmic reticulum to Golgi vesicle-mediated transport"/>
    <property type="evidence" value="ECO:0007669"/>
    <property type="project" value="TreeGrafter"/>
</dbReference>
<reference evidence="8" key="1">
    <citation type="journal article" date="2023" name="Nat. Microbiol.">
        <title>Babesia duncani multi-omics identifies virulence factors and drug targets.</title>
        <authorList>
            <person name="Singh P."/>
            <person name="Lonardi S."/>
            <person name="Liang Q."/>
            <person name="Vydyam P."/>
            <person name="Khabirova E."/>
            <person name="Fang T."/>
            <person name="Gihaz S."/>
            <person name="Thekkiniath J."/>
            <person name="Munshi M."/>
            <person name="Abel S."/>
            <person name="Ciampossin L."/>
            <person name="Batugedara G."/>
            <person name="Gupta M."/>
            <person name="Lu X.M."/>
            <person name="Lenz T."/>
            <person name="Chakravarty S."/>
            <person name="Cornillot E."/>
            <person name="Hu Y."/>
            <person name="Ma W."/>
            <person name="Gonzalez L.M."/>
            <person name="Sanchez S."/>
            <person name="Estrada K."/>
            <person name="Sanchez-Flores A."/>
            <person name="Montero E."/>
            <person name="Harb O.S."/>
            <person name="Le Roch K.G."/>
            <person name="Mamoun C.B."/>
        </authorList>
    </citation>
    <scope>NUCLEOTIDE SEQUENCE</scope>
    <source>
        <strain evidence="8">WA1</strain>
    </source>
</reference>
<protein>
    <submittedName>
        <fullName evidence="8">Bifunctional Transport protein particle (TRAPP) component/NO signaling-Golgi transport ligand-binding domain superfamily/TRAPP I complex</fullName>
    </submittedName>
</protein>
<organism evidence="8 9">
    <name type="scientific">Babesia duncani</name>
    <dbReference type="NCBI Taxonomy" id="323732"/>
    <lineage>
        <taxon>Eukaryota</taxon>
        <taxon>Sar</taxon>
        <taxon>Alveolata</taxon>
        <taxon>Apicomplexa</taxon>
        <taxon>Aconoidasida</taxon>
        <taxon>Piroplasmida</taxon>
        <taxon>Babesiidae</taxon>
        <taxon>Babesia</taxon>
    </lineage>
</organism>
<evidence type="ECO:0000256" key="5">
    <source>
        <dbReference type="ARBA" id="ARBA00022824"/>
    </source>
</evidence>
<dbReference type="EMBL" id="JALLKP010000004">
    <property type="protein sequence ID" value="KAK2195494.1"/>
    <property type="molecule type" value="Genomic_DNA"/>
</dbReference>
<dbReference type="InterPro" id="IPR007194">
    <property type="entry name" value="TRAPP_component"/>
</dbReference>
<evidence type="ECO:0000256" key="6">
    <source>
        <dbReference type="ARBA" id="ARBA00022892"/>
    </source>
</evidence>
<sequence length="70" mass="8221">MKCRLHQLGINIGYRILELLTVRDKITKRHCNILSILYFISNNVWKYLFNHTATLLRGNSEQPQCGELFA</sequence>
<dbReference type="InterPro" id="IPR016696">
    <property type="entry name" value="TRAPP-I_su5"/>
</dbReference>
<name>A0AAD9PIH5_9APIC</name>
<dbReference type="GeneID" id="94337467"/>
<keyword evidence="7" id="KW-0333">Golgi apparatus</keyword>
<dbReference type="SUPFAM" id="SSF111126">
    <property type="entry name" value="Ligand-binding domain in the NO signalling and Golgi transport"/>
    <property type="match status" value="1"/>
</dbReference>
<evidence type="ECO:0000256" key="4">
    <source>
        <dbReference type="ARBA" id="ARBA00022448"/>
    </source>
</evidence>
<dbReference type="Proteomes" id="UP001214638">
    <property type="component" value="Unassembled WGS sequence"/>
</dbReference>
<dbReference type="Gene3D" id="3.30.1380.20">
    <property type="entry name" value="Trafficking protein particle complex subunit 3"/>
    <property type="match status" value="1"/>
</dbReference>